<evidence type="ECO:0000256" key="6">
    <source>
        <dbReference type="ARBA" id="ARBA00041455"/>
    </source>
</evidence>
<dbReference type="Gene3D" id="3.30.1550.10">
    <property type="entry name" value="Ribosomal protein L11/L12, N-terminal domain"/>
    <property type="match status" value="1"/>
</dbReference>
<organism evidence="10 11">
    <name type="scientific">Varroa destructor</name>
    <name type="common">Honeybee mite</name>
    <dbReference type="NCBI Taxonomy" id="109461"/>
    <lineage>
        <taxon>Eukaryota</taxon>
        <taxon>Metazoa</taxon>
        <taxon>Ecdysozoa</taxon>
        <taxon>Arthropoda</taxon>
        <taxon>Chelicerata</taxon>
        <taxon>Arachnida</taxon>
        <taxon>Acari</taxon>
        <taxon>Parasitiformes</taxon>
        <taxon>Mesostigmata</taxon>
        <taxon>Gamasina</taxon>
        <taxon>Dermanyssoidea</taxon>
        <taxon>Varroidae</taxon>
        <taxon>Varroa</taxon>
    </lineage>
</organism>
<dbReference type="InParanoid" id="A0A7M7M419"/>
<accession>A0A7M7M419</accession>
<comment type="similarity">
    <text evidence="1 7">Belongs to the universal ribosomal protein uL11 family.</text>
</comment>
<keyword evidence="11" id="KW-1185">Reference proteome</keyword>
<evidence type="ECO:0000256" key="5">
    <source>
        <dbReference type="ARBA" id="ARBA00040104"/>
    </source>
</evidence>
<dbReference type="RefSeq" id="XP_022647097.1">
    <property type="nucleotide sequence ID" value="XM_022791362.1"/>
</dbReference>
<dbReference type="AlphaFoldDB" id="A0A7M7M419"/>
<dbReference type="RefSeq" id="XP_022647096.1">
    <property type="nucleotide sequence ID" value="XM_022791361.1"/>
</dbReference>
<dbReference type="InterPro" id="IPR036796">
    <property type="entry name" value="Ribosomal_uL11_N_sf"/>
</dbReference>
<dbReference type="GO" id="GO:0003735">
    <property type="term" value="F:structural constituent of ribosome"/>
    <property type="evidence" value="ECO:0007669"/>
    <property type="project" value="InterPro"/>
</dbReference>
<evidence type="ECO:0000313" key="10">
    <source>
        <dbReference type="EnsemblMetazoa" id="XP_022647097"/>
    </source>
</evidence>
<evidence type="ECO:0000256" key="2">
    <source>
        <dbReference type="ARBA" id="ARBA00022980"/>
    </source>
</evidence>
<dbReference type="InterPro" id="IPR036769">
    <property type="entry name" value="Ribosomal_uL11_C_sf"/>
</dbReference>
<evidence type="ECO:0000256" key="3">
    <source>
        <dbReference type="ARBA" id="ARBA00023274"/>
    </source>
</evidence>
<dbReference type="FunFam" id="1.10.10.250:FF:000003">
    <property type="entry name" value="Mitochondrial ribosomal protein L11"/>
    <property type="match status" value="1"/>
</dbReference>
<evidence type="ECO:0000313" key="11">
    <source>
        <dbReference type="Proteomes" id="UP000594260"/>
    </source>
</evidence>
<keyword evidence="2 7" id="KW-0689">Ribosomal protein</keyword>
<sequence>MSSIKKLKSAKKVVEKVIHTTPLKTYVSAGMAVPGPPLGPQLGQRGINIASFCKDFNERTKDIKKGIPIPCKISLNEDRTFSLEMLTPPLAYFVKQAAGLTRGAQFNGKEVAGLISLKHVYEIAKIKSQDVTYDCVPMQKICQDVIRAAYTCGIKVVPSLTAEEIAALQEERKPVVEAQIREIEEKRQAKLLRTA</sequence>
<dbReference type="HAMAP" id="MF_00736">
    <property type="entry name" value="Ribosomal_uL11"/>
    <property type="match status" value="1"/>
</dbReference>
<dbReference type="Gene3D" id="1.10.10.250">
    <property type="entry name" value="Ribosomal protein L11, C-terminal domain"/>
    <property type="match status" value="1"/>
</dbReference>
<dbReference type="InterPro" id="IPR000911">
    <property type="entry name" value="Ribosomal_uL11"/>
</dbReference>
<feature type="domain" description="Large ribosomal subunit protein uL11 C-terminal" evidence="8">
    <location>
        <begin position="87"/>
        <end position="156"/>
    </location>
</feature>
<dbReference type="GO" id="GO:0006412">
    <property type="term" value="P:translation"/>
    <property type="evidence" value="ECO:0007669"/>
    <property type="project" value="InterPro"/>
</dbReference>
<dbReference type="Proteomes" id="UP000594260">
    <property type="component" value="Unplaced"/>
</dbReference>
<dbReference type="InterPro" id="IPR020784">
    <property type="entry name" value="Ribosomal_uL11_N"/>
</dbReference>
<comment type="subunit">
    <text evidence="4">Component of the mitochondrial ribosome large subunit (39S) which comprises a 16S rRNA and about 50 distinct proteins.</text>
</comment>
<dbReference type="CDD" id="cd00349">
    <property type="entry name" value="Ribosomal_L11"/>
    <property type="match status" value="1"/>
</dbReference>
<dbReference type="GO" id="GO:0005762">
    <property type="term" value="C:mitochondrial large ribosomal subunit"/>
    <property type="evidence" value="ECO:0007669"/>
    <property type="project" value="TreeGrafter"/>
</dbReference>
<evidence type="ECO:0000259" key="8">
    <source>
        <dbReference type="Pfam" id="PF00298"/>
    </source>
</evidence>
<dbReference type="EnsemblMetazoa" id="XM_022791362">
    <property type="protein sequence ID" value="XP_022647097"/>
    <property type="gene ID" value="LOC111244354"/>
</dbReference>
<dbReference type="InterPro" id="IPR020783">
    <property type="entry name" value="Ribosomal_uL11_C"/>
</dbReference>
<feature type="domain" description="Large ribosomal subunit protein uL11 N-terminal" evidence="9">
    <location>
        <begin position="24"/>
        <end position="81"/>
    </location>
</feature>
<dbReference type="GO" id="GO:0070180">
    <property type="term" value="F:large ribosomal subunit rRNA binding"/>
    <property type="evidence" value="ECO:0007669"/>
    <property type="project" value="TreeGrafter"/>
</dbReference>
<dbReference type="Pfam" id="PF03946">
    <property type="entry name" value="Ribosomal_L11_N"/>
    <property type="match status" value="1"/>
</dbReference>
<evidence type="ECO:0000256" key="7">
    <source>
        <dbReference type="RuleBase" id="RU003978"/>
    </source>
</evidence>
<dbReference type="Pfam" id="PF00298">
    <property type="entry name" value="Ribosomal_L11"/>
    <property type="match status" value="1"/>
</dbReference>
<dbReference type="OMA" id="IMSFCKD"/>
<evidence type="ECO:0000256" key="1">
    <source>
        <dbReference type="ARBA" id="ARBA00010537"/>
    </source>
</evidence>
<dbReference type="PANTHER" id="PTHR11661">
    <property type="entry name" value="60S RIBOSOMAL PROTEIN L12"/>
    <property type="match status" value="1"/>
</dbReference>
<proteinExistence type="inferred from homology"/>
<name>A0A7M7M419_VARDE</name>
<evidence type="ECO:0000259" key="9">
    <source>
        <dbReference type="Pfam" id="PF03946"/>
    </source>
</evidence>
<dbReference type="SUPFAM" id="SSF46906">
    <property type="entry name" value="Ribosomal protein L11, C-terminal domain"/>
    <property type="match status" value="1"/>
</dbReference>
<dbReference type="KEGG" id="vde:111244354"/>
<dbReference type="SMART" id="SM00649">
    <property type="entry name" value="RL11"/>
    <property type="match status" value="1"/>
</dbReference>
<dbReference type="FunCoup" id="A0A7M7M419">
    <property type="interactions" value="794"/>
</dbReference>
<protein>
    <recommendedName>
        <fullName evidence="5">Large ribosomal subunit protein uL11m</fullName>
    </recommendedName>
    <alternativeName>
        <fullName evidence="6">39S ribosomal protein L11, mitochondrial</fullName>
    </alternativeName>
</protein>
<dbReference type="PANTHER" id="PTHR11661:SF1">
    <property type="entry name" value="LARGE RIBOSOMAL SUBUNIT PROTEIN UL11M"/>
    <property type="match status" value="1"/>
</dbReference>
<reference evidence="10" key="1">
    <citation type="submission" date="2021-01" db="UniProtKB">
        <authorList>
            <consortium name="EnsemblMetazoa"/>
        </authorList>
    </citation>
    <scope>IDENTIFICATION</scope>
</reference>
<keyword evidence="3 7" id="KW-0687">Ribonucleoprotein</keyword>
<dbReference type="OrthoDB" id="1091498at2759"/>
<evidence type="ECO:0000256" key="4">
    <source>
        <dbReference type="ARBA" id="ARBA00038782"/>
    </source>
</evidence>
<dbReference type="GeneID" id="111244354"/>
<dbReference type="EnsemblMetazoa" id="XM_022791361">
    <property type="protein sequence ID" value="XP_022647096"/>
    <property type="gene ID" value="LOC111244354"/>
</dbReference>
<dbReference type="SUPFAM" id="SSF54747">
    <property type="entry name" value="Ribosomal L11/L12e N-terminal domain"/>
    <property type="match status" value="1"/>
</dbReference>
<dbReference type="CTD" id="65003"/>